<accession>A0A8I1FZ76</accession>
<dbReference type="AlphaFoldDB" id="A0A8I1FZ76"/>
<dbReference type="RefSeq" id="WP_198823152.1">
    <property type="nucleotide sequence ID" value="NZ_JAEKCZ010000047.1"/>
</dbReference>
<comment type="caution">
    <text evidence="1">The sequence shown here is derived from an EMBL/GenBank/DDBJ whole genome shotgun (WGS) entry which is preliminary data.</text>
</comment>
<dbReference type="EMBL" id="JAEKCZ010000047">
    <property type="protein sequence ID" value="MBJ2260049.1"/>
    <property type="molecule type" value="Genomic_DNA"/>
</dbReference>
<evidence type="ECO:0000313" key="2">
    <source>
        <dbReference type="EMBL" id="MBJ2260049.1"/>
    </source>
</evidence>
<gene>
    <name evidence="1" type="ORF">JFT45_26495</name>
    <name evidence="2" type="ORF">JFT45_26520</name>
</gene>
<protein>
    <submittedName>
        <fullName evidence="1">Uncharacterized protein</fullName>
    </submittedName>
</protein>
<dbReference type="EMBL" id="JAEKCZ010000047">
    <property type="protein sequence ID" value="MBJ2260045.1"/>
    <property type="molecule type" value="Genomic_DNA"/>
</dbReference>
<organism evidence="1 3">
    <name type="scientific">Pseudomonas psychrophila</name>
    <dbReference type="NCBI Taxonomy" id="122355"/>
    <lineage>
        <taxon>Bacteria</taxon>
        <taxon>Pseudomonadati</taxon>
        <taxon>Pseudomonadota</taxon>
        <taxon>Gammaproteobacteria</taxon>
        <taxon>Pseudomonadales</taxon>
        <taxon>Pseudomonadaceae</taxon>
        <taxon>Pseudomonas</taxon>
    </lineage>
</organism>
<name>A0A8I1FZ76_9PSED</name>
<proteinExistence type="predicted"/>
<sequence length="61" mass="6890">MFGLLFSKRTEREKELADALRALKTVRVSMYGGISLDSMEILRDKKFIEASKKAQKIVANG</sequence>
<evidence type="ECO:0000313" key="3">
    <source>
        <dbReference type="Proteomes" id="UP000658390"/>
    </source>
</evidence>
<reference evidence="1" key="1">
    <citation type="submission" date="2020-12" db="EMBL/GenBank/DDBJ databases">
        <title>Antibiotic resistance and phylogeny of Pseudomonas spp. isolated over three decades from chicken meat in the Norwegian food chain.</title>
        <authorList>
            <person name="Moen B."/>
        </authorList>
    </citation>
    <scope>NUCLEOTIDE SEQUENCE</scope>
    <source>
        <strain evidence="1">MF6762</strain>
    </source>
</reference>
<dbReference type="Proteomes" id="UP000658390">
    <property type="component" value="Unassembled WGS sequence"/>
</dbReference>
<evidence type="ECO:0000313" key="1">
    <source>
        <dbReference type="EMBL" id="MBJ2260045.1"/>
    </source>
</evidence>